<dbReference type="CDD" id="cd00082">
    <property type="entry name" value="HisKA"/>
    <property type="match status" value="1"/>
</dbReference>
<reference evidence="8 9" key="1">
    <citation type="submission" date="2024-04" db="EMBL/GenBank/DDBJ databases">
        <title>Novel species of the genus Ideonella isolated from streams.</title>
        <authorList>
            <person name="Lu H."/>
        </authorList>
    </citation>
    <scope>NUCLEOTIDE SEQUENCE [LARGE SCALE GENOMIC DNA]</scope>
    <source>
        <strain evidence="8 9">DXS29W</strain>
    </source>
</reference>
<dbReference type="InterPro" id="IPR003661">
    <property type="entry name" value="HisK_dim/P_dom"/>
</dbReference>
<evidence type="ECO:0000256" key="5">
    <source>
        <dbReference type="ARBA" id="ARBA00022777"/>
    </source>
</evidence>
<sequence length="666" mass="72843">MPPAVFDSTPGLLDRAWDRFALDPLGCIELCARVVAQAQAEGDARAEALATALPLLARAVRRGGDEPAATLRPAVAAARARCLQLDCEAAAWLCDEAEARLDISSHHFEEASARLLTNLVRPGRSLRERYVTLHGLQRLAEHQGDFDEALRVSYELIELARGIGPGPFLTHAKYKLACLQLNLLNLEHGLPLHDEAHAEFEAFGITSMRVSKLNSHVLTSHFRRMPEQGYAAVQAWRAQFGMDDPETRYMLASPVALAAINVGRLDEAEAALAAGEPLREREWPDQVCMRIWIRGLLRCAQGRHAEAREMCQRFLDSGARTSPANLMQLHSVIAQASEALGDLPAALQATRQAMATMTPMVGHSARAFYQSVKIEQAMAGEPVVPEVDAQRMRALQQAVDRQAQEVRRSVEPPVPVPAVAQPAPPPGPDPQRRFVAQVSHEMRSQLNGLLGMTSLLMMSELDERQSRYVSLARSSAQHLLELANDILDLAKLEAGRFELELRHFSLRELVAEVSGLYEGEASSRGIALRWEVATEVADHRHGAALRLRQVLTNLVANALRFTDHGSVQVRVMPLVGERLRFEVADSGVGLGRGAEQRLFQEFAQEPDHRGGTGLGLALSRQLVQHMGGTIGVVSAPGEGSTFWFELPLRHAEAGPTLGAVSRPGKG</sequence>
<dbReference type="GO" id="GO:0005524">
    <property type="term" value="F:ATP binding"/>
    <property type="evidence" value="ECO:0007669"/>
    <property type="project" value="UniProtKB-KW"/>
</dbReference>
<keyword evidence="9" id="KW-1185">Reference proteome</keyword>
<dbReference type="SUPFAM" id="SSF47384">
    <property type="entry name" value="Homodimeric domain of signal transducing histidine kinase"/>
    <property type="match status" value="1"/>
</dbReference>
<accession>A0ABU9BXK1</accession>
<protein>
    <recommendedName>
        <fullName evidence="2">histidine kinase</fullName>
        <ecNumber evidence="2">2.7.13.3</ecNumber>
    </recommendedName>
</protein>
<feature type="compositionally biased region" description="Pro residues" evidence="6">
    <location>
        <begin position="412"/>
        <end position="429"/>
    </location>
</feature>
<dbReference type="Pfam" id="PF00512">
    <property type="entry name" value="HisKA"/>
    <property type="match status" value="1"/>
</dbReference>
<evidence type="ECO:0000256" key="6">
    <source>
        <dbReference type="SAM" id="MobiDB-lite"/>
    </source>
</evidence>
<comment type="catalytic activity">
    <reaction evidence="1">
        <text>ATP + protein L-histidine = ADP + protein N-phospho-L-histidine.</text>
        <dbReference type="EC" id="2.7.13.3"/>
    </reaction>
</comment>
<dbReference type="RefSeq" id="WP_341428585.1">
    <property type="nucleotide sequence ID" value="NZ_JBBUTG010000025.1"/>
</dbReference>
<dbReference type="EMBL" id="JBBUTG010000025">
    <property type="protein sequence ID" value="MEK8034158.1"/>
    <property type="molecule type" value="Genomic_DNA"/>
</dbReference>
<feature type="domain" description="Histidine kinase" evidence="7">
    <location>
        <begin position="437"/>
        <end position="650"/>
    </location>
</feature>
<name>A0ABU9BXK1_9BURK</name>
<dbReference type="InterPro" id="IPR003594">
    <property type="entry name" value="HATPase_dom"/>
</dbReference>
<keyword evidence="5" id="KW-0418">Kinase</keyword>
<dbReference type="Proteomes" id="UP001371218">
    <property type="component" value="Unassembled WGS sequence"/>
</dbReference>
<dbReference type="SMART" id="SM00387">
    <property type="entry name" value="HATPase_c"/>
    <property type="match status" value="1"/>
</dbReference>
<dbReference type="Gene3D" id="1.10.287.130">
    <property type="match status" value="1"/>
</dbReference>
<evidence type="ECO:0000256" key="3">
    <source>
        <dbReference type="ARBA" id="ARBA00022553"/>
    </source>
</evidence>
<dbReference type="InterPro" id="IPR011990">
    <property type="entry name" value="TPR-like_helical_dom_sf"/>
</dbReference>
<keyword evidence="8" id="KW-0067">ATP-binding</keyword>
<evidence type="ECO:0000256" key="4">
    <source>
        <dbReference type="ARBA" id="ARBA00022679"/>
    </source>
</evidence>
<evidence type="ECO:0000259" key="7">
    <source>
        <dbReference type="PROSITE" id="PS50109"/>
    </source>
</evidence>
<dbReference type="Gene3D" id="1.25.40.10">
    <property type="entry name" value="Tetratricopeptide repeat domain"/>
    <property type="match status" value="1"/>
</dbReference>
<dbReference type="InterPro" id="IPR004358">
    <property type="entry name" value="Sig_transdc_His_kin-like_C"/>
</dbReference>
<proteinExistence type="predicted"/>
<dbReference type="SUPFAM" id="SSF55874">
    <property type="entry name" value="ATPase domain of HSP90 chaperone/DNA topoisomerase II/histidine kinase"/>
    <property type="match status" value="1"/>
</dbReference>
<dbReference type="InterPro" id="IPR005467">
    <property type="entry name" value="His_kinase_dom"/>
</dbReference>
<dbReference type="PANTHER" id="PTHR43047">
    <property type="entry name" value="TWO-COMPONENT HISTIDINE PROTEIN KINASE"/>
    <property type="match status" value="1"/>
</dbReference>
<evidence type="ECO:0000256" key="1">
    <source>
        <dbReference type="ARBA" id="ARBA00000085"/>
    </source>
</evidence>
<keyword evidence="4" id="KW-0808">Transferase</keyword>
<dbReference type="SUPFAM" id="SSF48452">
    <property type="entry name" value="TPR-like"/>
    <property type="match status" value="1"/>
</dbReference>
<dbReference type="Pfam" id="PF02518">
    <property type="entry name" value="HATPase_c"/>
    <property type="match status" value="1"/>
</dbReference>
<evidence type="ECO:0000256" key="2">
    <source>
        <dbReference type="ARBA" id="ARBA00012438"/>
    </source>
</evidence>
<dbReference type="InterPro" id="IPR036890">
    <property type="entry name" value="HATPase_C_sf"/>
</dbReference>
<dbReference type="SMART" id="SM00388">
    <property type="entry name" value="HisKA"/>
    <property type="match status" value="1"/>
</dbReference>
<feature type="region of interest" description="Disordered" evidence="6">
    <location>
        <begin position="406"/>
        <end position="429"/>
    </location>
</feature>
<evidence type="ECO:0000313" key="8">
    <source>
        <dbReference type="EMBL" id="MEK8034158.1"/>
    </source>
</evidence>
<keyword evidence="3" id="KW-0597">Phosphoprotein</keyword>
<dbReference type="PANTHER" id="PTHR43047:SF64">
    <property type="entry name" value="HISTIDINE KINASE CONTAINING CHEY-HOMOLOGOUS RECEIVER DOMAIN AND PAS DOMAIN-RELATED"/>
    <property type="match status" value="1"/>
</dbReference>
<keyword evidence="8" id="KW-0547">Nucleotide-binding</keyword>
<dbReference type="PRINTS" id="PR00344">
    <property type="entry name" value="BCTRLSENSOR"/>
</dbReference>
<dbReference type="InterPro" id="IPR036097">
    <property type="entry name" value="HisK_dim/P_sf"/>
</dbReference>
<organism evidence="8 9">
    <name type="scientific">Ideonella lacteola</name>
    <dbReference type="NCBI Taxonomy" id="2984193"/>
    <lineage>
        <taxon>Bacteria</taxon>
        <taxon>Pseudomonadati</taxon>
        <taxon>Pseudomonadota</taxon>
        <taxon>Betaproteobacteria</taxon>
        <taxon>Burkholderiales</taxon>
        <taxon>Sphaerotilaceae</taxon>
        <taxon>Ideonella</taxon>
    </lineage>
</organism>
<dbReference type="PROSITE" id="PS50109">
    <property type="entry name" value="HIS_KIN"/>
    <property type="match status" value="1"/>
</dbReference>
<comment type="caution">
    <text evidence="8">The sequence shown here is derived from an EMBL/GenBank/DDBJ whole genome shotgun (WGS) entry which is preliminary data.</text>
</comment>
<dbReference type="CDD" id="cd16922">
    <property type="entry name" value="HATPase_EvgS-ArcB-TorS-like"/>
    <property type="match status" value="1"/>
</dbReference>
<evidence type="ECO:0000313" key="9">
    <source>
        <dbReference type="Proteomes" id="UP001371218"/>
    </source>
</evidence>
<gene>
    <name evidence="8" type="ORF">AACH06_25310</name>
</gene>
<dbReference type="Gene3D" id="3.30.565.10">
    <property type="entry name" value="Histidine kinase-like ATPase, C-terminal domain"/>
    <property type="match status" value="1"/>
</dbReference>
<dbReference type="EC" id="2.7.13.3" evidence="2"/>